<dbReference type="InterPro" id="IPR036259">
    <property type="entry name" value="MFS_trans_sf"/>
</dbReference>
<accession>A0A2N0AFU2</accession>
<feature type="transmembrane region" description="Helical" evidence="6">
    <location>
        <begin position="290"/>
        <end position="312"/>
    </location>
</feature>
<dbReference type="InterPro" id="IPR011701">
    <property type="entry name" value="MFS"/>
</dbReference>
<evidence type="ECO:0000256" key="4">
    <source>
        <dbReference type="ARBA" id="ARBA00022989"/>
    </source>
</evidence>
<feature type="transmembrane region" description="Helical" evidence="6">
    <location>
        <begin position="319"/>
        <end position="339"/>
    </location>
</feature>
<feature type="transmembrane region" description="Helical" evidence="6">
    <location>
        <begin position="21"/>
        <end position="43"/>
    </location>
</feature>
<evidence type="ECO:0000256" key="2">
    <source>
        <dbReference type="ARBA" id="ARBA00022448"/>
    </source>
</evidence>
<feature type="transmembrane region" description="Helical" evidence="6">
    <location>
        <begin position="413"/>
        <end position="434"/>
    </location>
</feature>
<keyword evidence="3 6" id="KW-0812">Transmembrane</keyword>
<keyword evidence="9" id="KW-1185">Reference proteome</keyword>
<proteinExistence type="predicted"/>
<evidence type="ECO:0000256" key="6">
    <source>
        <dbReference type="SAM" id="Phobius"/>
    </source>
</evidence>
<keyword evidence="4 6" id="KW-1133">Transmembrane helix</keyword>
<feature type="transmembrane region" description="Helical" evidence="6">
    <location>
        <begin position="249"/>
        <end position="270"/>
    </location>
</feature>
<dbReference type="InterPro" id="IPR044770">
    <property type="entry name" value="MFS_spinster-like"/>
</dbReference>
<dbReference type="EMBL" id="NPDX01000007">
    <property type="protein sequence ID" value="PJZ83093.1"/>
    <property type="molecule type" value="Genomic_DNA"/>
</dbReference>
<dbReference type="Pfam" id="PF07690">
    <property type="entry name" value="MFS_1"/>
    <property type="match status" value="1"/>
</dbReference>
<organism evidence="8 9">
    <name type="scientific">Leptospira harrisiae</name>
    <dbReference type="NCBI Taxonomy" id="2023189"/>
    <lineage>
        <taxon>Bacteria</taxon>
        <taxon>Pseudomonadati</taxon>
        <taxon>Spirochaetota</taxon>
        <taxon>Spirochaetia</taxon>
        <taxon>Leptospirales</taxon>
        <taxon>Leptospiraceae</taxon>
        <taxon>Leptospira</taxon>
    </lineage>
</organism>
<dbReference type="SUPFAM" id="SSF103473">
    <property type="entry name" value="MFS general substrate transporter"/>
    <property type="match status" value="1"/>
</dbReference>
<dbReference type="OrthoDB" id="9812221at2"/>
<feature type="transmembrane region" description="Helical" evidence="6">
    <location>
        <begin position="74"/>
        <end position="94"/>
    </location>
</feature>
<dbReference type="PANTHER" id="PTHR23505:SF79">
    <property type="entry name" value="PROTEIN SPINSTER"/>
    <property type="match status" value="1"/>
</dbReference>
<dbReference type="GO" id="GO:0016020">
    <property type="term" value="C:membrane"/>
    <property type="evidence" value="ECO:0007669"/>
    <property type="project" value="UniProtKB-SubCell"/>
</dbReference>
<dbReference type="InterPro" id="IPR020846">
    <property type="entry name" value="MFS_dom"/>
</dbReference>
<feature type="domain" description="Major facilitator superfamily (MFS) profile" evidence="7">
    <location>
        <begin position="31"/>
        <end position="440"/>
    </location>
</feature>
<dbReference type="RefSeq" id="WP_100744094.1">
    <property type="nucleotide sequence ID" value="NZ_NPDW01000002.1"/>
</dbReference>
<evidence type="ECO:0000313" key="9">
    <source>
        <dbReference type="Proteomes" id="UP000232145"/>
    </source>
</evidence>
<keyword evidence="2" id="KW-0813">Transport</keyword>
<feature type="transmembrane region" description="Helical" evidence="6">
    <location>
        <begin position="127"/>
        <end position="149"/>
    </location>
</feature>
<comment type="subcellular location">
    <subcellularLocation>
        <location evidence="1">Membrane</location>
        <topology evidence="1">Multi-pass membrane protein</topology>
    </subcellularLocation>
</comment>
<feature type="transmembrane region" description="Helical" evidence="6">
    <location>
        <begin position="195"/>
        <end position="213"/>
    </location>
</feature>
<dbReference type="PANTHER" id="PTHR23505">
    <property type="entry name" value="SPINSTER"/>
    <property type="match status" value="1"/>
</dbReference>
<feature type="transmembrane region" description="Helical" evidence="6">
    <location>
        <begin position="161"/>
        <end position="183"/>
    </location>
</feature>
<feature type="transmembrane region" description="Helical" evidence="6">
    <location>
        <begin position="103"/>
        <end position="121"/>
    </location>
</feature>
<sequence>MNQKQTKRETTYLRFFGLAELADHGARGILAFWVILGMAFFLFGDQNLIAPNMKNIGASLGITDPNEVDWKLGGIIPVLFFILGGAVSLSMGYLSQTFSRKNLLLATVLLGEIPCFLTAYVETYDQFLVLRTLCGFGLGGIFPLLFSLIGDYFSSKSRAIATGYVSLAMGLGVGVGQLLGGILGGADPINGWRASFIYMSAPSFVFAAIYLFFCKEPKRGGAEGVSSDELSHKISLKDFKLLFESKTNLGAFLQGLPGCIPWGVFFVYLADYYEHTYHLSKEISAGMITFAAVGIFIGTFFGGVLGQILYNIKKTYQPLLCIGTTFFGVFPAIMLLYSFDIVPYMGLFIALNIFTGIMISITGPNVRAVLLNVNEPKSRSAIFSIYNLTDDLGKGLGPVMSAVILGLTPDRGLALSISILFWIPCALAWLLILFNYEKDENSMLQLMKQNASKA</sequence>
<protein>
    <submittedName>
        <fullName evidence="8">MFS transporter</fullName>
    </submittedName>
</protein>
<reference evidence="8 9" key="1">
    <citation type="submission" date="2017-07" db="EMBL/GenBank/DDBJ databases">
        <title>Leptospira spp. isolated from tropical soils.</title>
        <authorList>
            <person name="Thibeaux R."/>
            <person name="Iraola G."/>
            <person name="Ferres I."/>
            <person name="Bierque E."/>
            <person name="Girault D."/>
            <person name="Soupe-Gilbert M.-E."/>
            <person name="Picardeau M."/>
            <person name="Goarant C."/>
        </authorList>
    </citation>
    <scope>NUCLEOTIDE SEQUENCE [LARGE SCALE GENOMIC DNA]</scope>
    <source>
        <strain evidence="8 9">FH2-B-A1</strain>
    </source>
</reference>
<evidence type="ECO:0000256" key="1">
    <source>
        <dbReference type="ARBA" id="ARBA00004141"/>
    </source>
</evidence>
<evidence type="ECO:0000259" key="7">
    <source>
        <dbReference type="PROSITE" id="PS50850"/>
    </source>
</evidence>
<dbReference type="AlphaFoldDB" id="A0A2N0AFU2"/>
<feature type="transmembrane region" description="Helical" evidence="6">
    <location>
        <begin position="345"/>
        <end position="370"/>
    </location>
</feature>
<dbReference type="Gene3D" id="1.20.1250.20">
    <property type="entry name" value="MFS general substrate transporter like domains"/>
    <property type="match status" value="1"/>
</dbReference>
<keyword evidence="5 6" id="KW-0472">Membrane</keyword>
<dbReference type="Proteomes" id="UP000232145">
    <property type="component" value="Unassembled WGS sequence"/>
</dbReference>
<name>A0A2N0AFU2_9LEPT</name>
<dbReference type="PROSITE" id="PS50850">
    <property type="entry name" value="MFS"/>
    <property type="match status" value="1"/>
</dbReference>
<evidence type="ECO:0000313" key="8">
    <source>
        <dbReference type="EMBL" id="PJZ83093.1"/>
    </source>
</evidence>
<dbReference type="GO" id="GO:0022857">
    <property type="term" value="F:transmembrane transporter activity"/>
    <property type="evidence" value="ECO:0007669"/>
    <property type="project" value="InterPro"/>
</dbReference>
<gene>
    <name evidence="8" type="ORF">CH364_17540</name>
</gene>
<evidence type="ECO:0000256" key="5">
    <source>
        <dbReference type="ARBA" id="ARBA00023136"/>
    </source>
</evidence>
<comment type="caution">
    <text evidence="8">The sequence shown here is derived from an EMBL/GenBank/DDBJ whole genome shotgun (WGS) entry which is preliminary data.</text>
</comment>
<evidence type="ECO:0000256" key="3">
    <source>
        <dbReference type="ARBA" id="ARBA00022692"/>
    </source>
</evidence>